<dbReference type="InterPro" id="IPR021250">
    <property type="entry name" value="DUF2789"/>
</dbReference>
<dbReference type="EMBL" id="FTMD01000021">
    <property type="protein sequence ID" value="SIR57831.1"/>
    <property type="molecule type" value="Genomic_DNA"/>
</dbReference>
<dbReference type="RefSeq" id="WP_050414512.1">
    <property type="nucleotide sequence ID" value="NZ_FTMD01000021.1"/>
</dbReference>
<organism evidence="1 2">
    <name type="scientific">Aromatoleum tolulyticum</name>
    <dbReference type="NCBI Taxonomy" id="34027"/>
    <lineage>
        <taxon>Bacteria</taxon>
        <taxon>Pseudomonadati</taxon>
        <taxon>Pseudomonadota</taxon>
        <taxon>Betaproteobacteria</taxon>
        <taxon>Rhodocyclales</taxon>
        <taxon>Rhodocyclaceae</taxon>
        <taxon>Aromatoleum</taxon>
    </lineage>
</organism>
<reference evidence="2" key="1">
    <citation type="submission" date="2017-01" db="EMBL/GenBank/DDBJ databases">
        <authorList>
            <person name="Varghese N."/>
            <person name="Submissions S."/>
        </authorList>
    </citation>
    <scope>NUCLEOTIDE SEQUENCE [LARGE SCALE GENOMIC DNA]</scope>
    <source>
        <strain evidence="2">ATCC 51758</strain>
    </source>
</reference>
<gene>
    <name evidence="1" type="ORF">SAMN05421829_12153</name>
</gene>
<dbReference type="Proteomes" id="UP000186819">
    <property type="component" value="Unassembled WGS sequence"/>
</dbReference>
<dbReference type="InterPro" id="IPR038086">
    <property type="entry name" value="DUF2789_sf"/>
</dbReference>
<dbReference type="STRING" id="34027.SAMN05421829_12153"/>
<name>A0A1N7C2H5_9RHOO</name>
<protein>
    <recommendedName>
        <fullName evidence="3">DUF2789 domain-containing protein</fullName>
    </recommendedName>
</protein>
<dbReference type="OrthoDB" id="9812295at2"/>
<evidence type="ECO:0000313" key="1">
    <source>
        <dbReference type="EMBL" id="SIR57831.1"/>
    </source>
</evidence>
<accession>A0A1N7C2H5</accession>
<dbReference type="Pfam" id="PF10982">
    <property type="entry name" value="DUF2789"/>
    <property type="match status" value="1"/>
</dbReference>
<dbReference type="AlphaFoldDB" id="A0A1N7C2H5"/>
<dbReference type="Gene3D" id="1.10.10.1130">
    <property type="entry name" value="Uncharacterised protein PF10982, DUF2789"/>
    <property type="match status" value="1"/>
</dbReference>
<sequence length="77" mass="8518">MEPPLHTMNNLFAQLGLPSDESAIERFIAAHAPLPCGVELAKAPFWSPQQAAFLSEELKEDADWAEIVDQLSARLRS</sequence>
<evidence type="ECO:0000313" key="2">
    <source>
        <dbReference type="Proteomes" id="UP000186819"/>
    </source>
</evidence>
<keyword evidence="2" id="KW-1185">Reference proteome</keyword>
<evidence type="ECO:0008006" key="3">
    <source>
        <dbReference type="Google" id="ProtNLM"/>
    </source>
</evidence>
<proteinExistence type="predicted"/>